<name>A0A518BUM0_9BACT</name>
<evidence type="ECO:0000256" key="1">
    <source>
        <dbReference type="SAM" id="MobiDB-lite"/>
    </source>
</evidence>
<dbReference type="AlphaFoldDB" id="A0A518BUM0"/>
<gene>
    <name evidence="3" type="ORF">Pan265_04960</name>
</gene>
<keyword evidence="4" id="KW-1185">Reference proteome</keyword>
<feature type="compositionally biased region" description="Low complexity" evidence="1">
    <location>
        <begin position="188"/>
        <end position="199"/>
    </location>
</feature>
<keyword evidence="2" id="KW-0472">Membrane</keyword>
<proteinExistence type="predicted"/>
<keyword evidence="2" id="KW-1133">Transmembrane helix</keyword>
<evidence type="ECO:0000313" key="4">
    <source>
        <dbReference type="Proteomes" id="UP000320386"/>
    </source>
</evidence>
<evidence type="ECO:0000256" key="2">
    <source>
        <dbReference type="SAM" id="Phobius"/>
    </source>
</evidence>
<feature type="region of interest" description="Disordered" evidence="1">
    <location>
        <begin position="354"/>
        <end position="411"/>
    </location>
</feature>
<feature type="transmembrane region" description="Helical" evidence="2">
    <location>
        <begin position="101"/>
        <end position="119"/>
    </location>
</feature>
<dbReference type="Proteomes" id="UP000320386">
    <property type="component" value="Chromosome"/>
</dbReference>
<dbReference type="EMBL" id="CP036280">
    <property type="protein sequence ID" value="QDU70666.1"/>
    <property type="molecule type" value="Genomic_DNA"/>
</dbReference>
<reference evidence="3 4" key="1">
    <citation type="submission" date="2019-02" db="EMBL/GenBank/DDBJ databases">
        <title>Deep-cultivation of Planctomycetes and their phenomic and genomic characterization uncovers novel biology.</title>
        <authorList>
            <person name="Wiegand S."/>
            <person name="Jogler M."/>
            <person name="Boedeker C."/>
            <person name="Pinto D."/>
            <person name="Vollmers J."/>
            <person name="Rivas-Marin E."/>
            <person name="Kohn T."/>
            <person name="Peeters S.H."/>
            <person name="Heuer A."/>
            <person name="Rast P."/>
            <person name="Oberbeckmann S."/>
            <person name="Bunk B."/>
            <person name="Jeske O."/>
            <person name="Meyerdierks A."/>
            <person name="Storesund J.E."/>
            <person name="Kallscheuer N."/>
            <person name="Luecker S."/>
            <person name="Lage O.M."/>
            <person name="Pohl T."/>
            <person name="Merkel B.J."/>
            <person name="Hornburger P."/>
            <person name="Mueller R.-W."/>
            <person name="Bruemmer F."/>
            <person name="Labrenz M."/>
            <person name="Spormann A.M."/>
            <person name="Op den Camp H."/>
            <person name="Overmann J."/>
            <person name="Amann R."/>
            <person name="Jetten M.S.M."/>
            <person name="Mascher T."/>
            <person name="Medema M.H."/>
            <person name="Devos D.P."/>
            <person name="Kaster A.-K."/>
            <person name="Ovreas L."/>
            <person name="Rohde M."/>
            <person name="Galperin M.Y."/>
            <person name="Jogler C."/>
        </authorList>
    </citation>
    <scope>NUCLEOTIDE SEQUENCE [LARGE SCALE GENOMIC DNA]</scope>
    <source>
        <strain evidence="3 4">Pan265</strain>
    </source>
</reference>
<feature type="region of interest" description="Disordered" evidence="1">
    <location>
        <begin position="133"/>
        <end position="214"/>
    </location>
</feature>
<feature type="compositionally biased region" description="Low complexity" evidence="1">
    <location>
        <begin position="160"/>
        <end position="174"/>
    </location>
</feature>
<feature type="region of interest" description="Disordered" evidence="1">
    <location>
        <begin position="292"/>
        <end position="314"/>
    </location>
</feature>
<accession>A0A518BUM0</accession>
<keyword evidence="2" id="KW-0812">Transmembrane</keyword>
<protein>
    <submittedName>
        <fullName evidence="3">Uncharacterized protein</fullName>
    </submittedName>
</protein>
<organism evidence="3 4">
    <name type="scientific">Mucisphaera calidilacus</name>
    <dbReference type="NCBI Taxonomy" id="2527982"/>
    <lineage>
        <taxon>Bacteria</taxon>
        <taxon>Pseudomonadati</taxon>
        <taxon>Planctomycetota</taxon>
        <taxon>Phycisphaerae</taxon>
        <taxon>Phycisphaerales</taxon>
        <taxon>Phycisphaeraceae</taxon>
        <taxon>Mucisphaera</taxon>
    </lineage>
</organism>
<evidence type="ECO:0000313" key="3">
    <source>
        <dbReference type="EMBL" id="QDU70666.1"/>
    </source>
</evidence>
<sequence length="411" mass="44334">MAKKSSDQLSAEHELLLAYIEGELDHDQEAAFEATMTGREDLAELTRRLRDDRQRTARLPEVQPPQDLAELAIDRLERNLLLDGTPSARSPRKPRSHLGRYAAYATAALVCIACGAVLWQSLTTGQSLMQGFPVARSTPPQPTPEAQPSTKAPAVGDTVAAAPTQPEAQPEPQANYGTTQRSRGLPATQTDTQPPDTTTLGRGVPTQPPAADTPRDLLVINTANPQVMVNVIEQWARNRALPVRNLGQPARVMTLENLLSGKGIEDDDNAPRTITLEIEGPPFAIQTLRGDLTTQPDADNPQPPTDTPATDAQDNSPLATLLRTINMPASLSELVPPPDRIPLSELNTRTEKLRIRIVADTPEPPSTPPAVEMHTNLDPAIPSDDNRDTPVAPRLEQPDAGQSDSPGIDAD</sequence>
<dbReference type="KEGG" id="mcad:Pan265_04960"/>